<dbReference type="Proteomes" id="UP000266841">
    <property type="component" value="Unassembled WGS sequence"/>
</dbReference>
<evidence type="ECO:0000313" key="9">
    <source>
        <dbReference type="Proteomes" id="UP000266841"/>
    </source>
</evidence>
<evidence type="ECO:0000313" key="8">
    <source>
        <dbReference type="EMBL" id="EJK74784.1"/>
    </source>
</evidence>
<accession>K0TCB5</accession>
<feature type="transmembrane region" description="Helical" evidence="6">
    <location>
        <begin position="75"/>
        <end position="94"/>
    </location>
</feature>
<feature type="compositionally biased region" description="Basic and acidic residues" evidence="5">
    <location>
        <begin position="488"/>
        <end position="518"/>
    </location>
</feature>
<name>K0TCB5_THAOC</name>
<evidence type="ECO:0000256" key="3">
    <source>
        <dbReference type="ARBA" id="ARBA00022989"/>
    </source>
</evidence>
<feature type="transmembrane region" description="Helical" evidence="6">
    <location>
        <begin position="186"/>
        <end position="211"/>
    </location>
</feature>
<dbReference type="OrthoDB" id="423807at2759"/>
<organism evidence="8 9">
    <name type="scientific">Thalassiosira oceanica</name>
    <name type="common">Marine diatom</name>
    <dbReference type="NCBI Taxonomy" id="159749"/>
    <lineage>
        <taxon>Eukaryota</taxon>
        <taxon>Sar</taxon>
        <taxon>Stramenopiles</taxon>
        <taxon>Ochrophyta</taxon>
        <taxon>Bacillariophyta</taxon>
        <taxon>Coscinodiscophyceae</taxon>
        <taxon>Thalassiosirophycidae</taxon>
        <taxon>Thalassiosirales</taxon>
        <taxon>Thalassiosiraceae</taxon>
        <taxon>Thalassiosira</taxon>
    </lineage>
</organism>
<dbReference type="EMBL" id="AGNL01003379">
    <property type="protein sequence ID" value="EJK74784.1"/>
    <property type="molecule type" value="Genomic_DNA"/>
</dbReference>
<dbReference type="InterPro" id="IPR051843">
    <property type="entry name" value="CPA1_transporter"/>
</dbReference>
<dbReference type="Gene3D" id="1.20.1530.20">
    <property type="match status" value="1"/>
</dbReference>
<dbReference type="InterPro" id="IPR038770">
    <property type="entry name" value="Na+/solute_symporter_sf"/>
</dbReference>
<evidence type="ECO:0000259" key="7">
    <source>
        <dbReference type="Pfam" id="PF00999"/>
    </source>
</evidence>
<feature type="transmembrane region" description="Helical" evidence="6">
    <location>
        <begin position="48"/>
        <end position="66"/>
    </location>
</feature>
<feature type="region of interest" description="Disordered" evidence="5">
    <location>
        <begin position="486"/>
        <end position="518"/>
    </location>
</feature>
<keyword evidence="3 6" id="KW-1133">Transmembrane helix</keyword>
<dbReference type="InterPro" id="IPR006153">
    <property type="entry name" value="Cation/H_exchanger_TM"/>
</dbReference>
<sequence>SSSSSSSSSMGAEEGNEESKFDNDVVPPHQTKGEVGEDGGGKVRMTTALSSFLLVALGIALLRLVIQDQMTVTRTAVTAMGVLWGVSLGIGAAFQQALGIPALLGSLLAGLVLRNVGGDMFETSEGFRELIETVGLSVILLMSSLEIDARTVYSAGWIPLKLTCIPGLTEASVAAGVSHLVFGMPLALAFTLGFVLSAVSPAIVVPGLMALKKEGHGTSSVASLLFASCAFDDVVAILGFSVSLGVALKSDSNVLLSAFMLGPVSIFFGVVAGCMGGFVLALLCKLSPNRWQRTVIAIELVLLLSYGFERLSFAAGSAAGTMIIGIVAKYLLGSALAGADECEHNDCVANLEADINTIWDVAIRPLLFASVGANLAFQDIPSQMVGGSLAVIAIALLFRLPMAYLATGGGSLTRGERTFVSLAWTPKATVQAALSSVPLSMIRNSGGSDELVLNGKQIAATATIAILLTAPMGLLCIKFLGPRLLSSTKREGDPRSAGDEGGSERRKHGEDCKEDHSD</sequence>
<gene>
    <name evidence="8" type="ORF">THAOC_03519</name>
</gene>
<dbReference type="OMA" id="WAIPTFA"/>
<evidence type="ECO:0000256" key="2">
    <source>
        <dbReference type="ARBA" id="ARBA00022692"/>
    </source>
</evidence>
<dbReference type="GO" id="GO:1902600">
    <property type="term" value="P:proton transmembrane transport"/>
    <property type="evidence" value="ECO:0007669"/>
    <property type="project" value="InterPro"/>
</dbReference>
<feature type="non-terminal residue" evidence="8">
    <location>
        <position position="1"/>
    </location>
</feature>
<feature type="transmembrane region" description="Helical" evidence="6">
    <location>
        <begin position="254"/>
        <end position="284"/>
    </location>
</feature>
<dbReference type="Pfam" id="PF00999">
    <property type="entry name" value="Na_H_Exchanger"/>
    <property type="match status" value="1"/>
</dbReference>
<feature type="domain" description="Cation/H+ exchanger transmembrane" evidence="7">
    <location>
        <begin position="97"/>
        <end position="471"/>
    </location>
</feature>
<reference evidence="8 9" key="1">
    <citation type="journal article" date="2012" name="Genome Biol.">
        <title>Genome and low-iron response of an oceanic diatom adapted to chronic iron limitation.</title>
        <authorList>
            <person name="Lommer M."/>
            <person name="Specht M."/>
            <person name="Roy A.S."/>
            <person name="Kraemer L."/>
            <person name="Andreson R."/>
            <person name="Gutowska M.A."/>
            <person name="Wolf J."/>
            <person name="Bergner S.V."/>
            <person name="Schilhabel M.B."/>
            <person name="Klostermeier U.C."/>
            <person name="Beiko R.G."/>
            <person name="Rosenstiel P."/>
            <person name="Hippler M."/>
            <person name="Laroche J."/>
        </authorList>
    </citation>
    <scope>NUCLEOTIDE SEQUENCE [LARGE SCALE GENOMIC DNA]</scope>
    <source>
        <strain evidence="8 9">CCMP1005</strain>
    </source>
</reference>
<comment type="subcellular location">
    <subcellularLocation>
        <location evidence="1">Membrane</location>
        <topology evidence="1">Multi-pass membrane protein</topology>
    </subcellularLocation>
</comment>
<evidence type="ECO:0000256" key="5">
    <source>
        <dbReference type="SAM" id="MobiDB-lite"/>
    </source>
</evidence>
<dbReference type="PANTHER" id="PTHR31102">
    <property type="match status" value="1"/>
</dbReference>
<dbReference type="PANTHER" id="PTHR31102:SF1">
    <property type="entry name" value="CATION_H+ EXCHANGER DOMAIN-CONTAINING PROTEIN"/>
    <property type="match status" value="1"/>
</dbReference>
<proteinExistence type="predicted"/>
<keyword evidence="4 6" id="KW-0472">Membrane</keyword>
<dbReference type="GO" id="GO:0016020">
    <property type="term" value="C:membrane"/>
    <property type="evidence" value="ECO:0007669"/>
    <property type="project" value="UniProtKB-SubCell"/>
</dbReference>
<dbReference type="eggNOG" id="KOG3826">
    <property type="taxonomic scope" value="Eukaryota"/>
</dbReference>
<evidence type="ECO:0000256" key="1">
    <source>
        <dbReference type="ARBA" id="ARBA00004141"/>
    </source>
</evidence>
<protein>
    <recommendedName>
        <fullName evidence="7">Cation/H+ exchanger transmembrane domain-containing protein</fullName>
    </recommendedName>
</protein>
<comment type="caution">
    <text evidence="8">The sequence shown here is derived from an EMBL/GenBank/DDBJ whole genome shotgun (WGS) entry which is preliminary data.</text>
</comment>
<feature type="region of interest" description="Disordered" evidence="5">
    <location>
        <begin position="1"/>
        <end position="40"/>
    </location>
</feature>
<feature type="transmembrane region" description="Helical" evidence="6">
    <location>
        <begin position="223"/>
        <end position="248"/>
    </location>
</feature>
<keyword evidence="9" id="KW-1185">Reference proteome</keyword>
<dbReference type="AlphaFoldDB" id="K0TCB5"/>
<feature type="compositionally biased region" description="Basic and acidic residues" evidence="5">
    <location>
        <begin position="31"/>
        <end position="40"/>
    </location>
</feature>
<evidence type="ECO:0000256" key="6">
    <source>
        <dbReference type="SAM" id="Phobius"/>
    </source>
</evidence>
<feature type="transmembrane region" description="Helical" evidence="6">
    <location>
        <begin position="458"/>
        <end position="480"/>
    </location>
</feature>
<keyword evidence="2 6" id="KW-0812">Transmembrane</keyword>
<evidence type="ECO:0000256" key="4">
    <source>
        <dbReference type="ARBA" id="ARBA00023136"/>
    </source>
</evidence>
<dbReference type="GO" id="GO:0015297">
    <property type="term" value="F:antiporter activity"/>
    <property type="evidence" value="ECO:0007669"/>
    <property type="project" value="InterPro"/>
</dbReference>
<feature type="transmembrane region" description="Helical" evidence="6">
    <location>
        <begin position="384"/>
        <end position="406"/>
    </location>
</feature>